<protein>
    <submittedName>
        <fullName evidence="1">Uncharacterized protein</fullName>
    </submittedName>
</protein>
<dbReference type="Proteomes" id="UP001054945">
    <property type="component" value="Unassembled WGS sequence"/>
</dbReference>
<evidence type="ECO:0000313" key="2">
    <source>
        <dbReference type="Proteomes" id="UP001054945"/>
    </source>
</evidence>
<gene>
    <name evidence="1" type="ORF">CEXT_741731</name>
</gene>
<organism evidence="1 2">
    <name type="scientific">Caerostris extrusa</name>
    <name type="common">Bark spider</name>
    <name type="synonym">Caerostris bankana</name>
    <dbReference type="NCBI Taxonomy" id="172846"/>
    <lineage>
        <taxon>Eukaryota</taxon>
        <taxon>Metazoa</taxon>
        <taxon>Ecdysozoa</taxon>
        <taxon>Arthropoda</taxon>
        <taxon>Chelicerata</taxon>
        <taxon>Arachnida</taxon>
        <taxon>Araneae</taxon>
        <taxon>Araneomorphae</taxon>
        <taxon>Entelegynae</taxon>
        <taxon>Araneoidea</taxon>
        <taxon>Araneidae</taxon>
        <taxon>Caerostris</taxon>
    </lineage>
</organism>
<evidence type="ECO:0000313" key="1">
    <source>
        <dbReference type="EMBL" id="GIY78380.1"/>
    </source>
</evidence>
<accession>A0AAV4W8J4</accession>
<dbReference type="EMBL" id="BPLR01015752">
    <property type="protein sequence ID" value="GIY78380.1"/>
    <property type="molecule type" value="Genomic_DNA"/>
</dbReference>
<keyword evidence="2" id="KW-1185">Reference proteome</keyword>
<name>A0AAV4W8J4_CAEEX</name>
<dbReference type="AlphaFoldDB" id="A0AAV4W8J4"/>
<proteinExistence type="predicted"/>
<reference evidence="1 2" key="1">
    <citation type="submission" date="2021-06" db="EMBL/GenBank/DDBJ databases">
        <title>Caerostris extrusa draft genome.</title>
        <authorList>
            <person name="Kono N."/>
            <person name="Arakawa K."/>
        </authorList>
    </citation>
    <scope>NUCLEOTIDE SEQUENCE [LARGE SCALE GENOMIC DNA]</scope>
</reference>
<comment type="caution">
    <text evidence="1">The sequence shown here is derived from an EMBL/GenBank/DDBJ whole genome shotgun (WGS) entry which is preliminary data.</text>
</comment>
<sequence>MTSARPREDFLKTWNPKKVREEAPSFPLKVFQYKTVMIETLEKEQLDEQQYDPHASLRQLKMSSIKTNFFQCTCNLINKVLNAAGVAEAKLYICVLLYML</sequence>